<reference evidence="1 2" key="1">
    <citation type="submission" date="2020-04" db="EMBL/GenBank/DDBJ databases">
        <title>Molecular characterization of pseudomonads from Agaricus bisporus reveal novel blotch 2 pathogens in Western Europe.</title>
        <authorList>
            <person name="Taparia T."/>
            <person name="Krijger M."/>
            <person name="Haynes E."/>
            <person name="Elpinstone J.G."/>
            <person name="Noble R."/>
            <person name="Van Der Wolf J."/>
        </authorList>
    </citation>
    <scope>NUCLEOTIDE SEQUENCE [LARGE SCALE GENOMIC DNA]</scope>
    <source>
        <strain evidence="1 2">F1001</strain>
    </source>
</reference>
<organism evidence="1 2">
    <name type="scientific">Pseudomonas gingeri</name>
    <dbReference type="NCBI Taxonomy" id="117681"/>
    <lineage>
        <taxon>Bacteria</taxon>
        <taxon>Pseudomonadati</taxon>
        <taxon>Pseudomonadota</taxon>
        <taxon>Gammaproteobacteria</taxon>
        <taxon>Pseudomonadales</taxon>
        <taxon>Pseudomonadaceae</taxon>
        <taxon>Pseudomonas</taxon>
    </lineage>
</organism>
<proteinExistence type="predicted"/>
<dbReference type="AlphaFoldDB" id="A0A7Y8BNE3"/>
<gene>
    <name evidence="1" type="ORF">HX829_26710</name>
</gene>
<protein>
    <submittedName>
        <fullName evidence="1">Uncharacterized protein</fullName>
    </submittedName>
</protein>
<evidence type="ECO:0000313" key="1">
    <source>
        <dbReference type="EMBL" id="NWB50085.1"/>
    </source>
</evidence>
<comment type="caution">
    <text evidence="1">The sequence shown here is derived from an EMBL/GenBank/DDBJ whole genome shotgun (WGS) entry which is preliminary data.</text>
</comment>
<dbReference type="RefSeq" id="WP_103495691.1">
    <property type="nucleotide sequence ID" value="NZ_JACAPU010000035.1"/>
</dbReference>
<dbReference type="Proteomes" id="UP000582981">
    <property type="component" value="Unassembled WGS sequence"/>
</dbReference>
<accession>A0A7Y8BNE3</accession>
<sequence>MTAIYDGLDFKTPLEAQWAAFFDLAGWTWHTNPASVGNWAPDFRVEFSCGHSEYYVTYTLLVAVLPFSSIEAFGDHPSLSHCYGIESPYDDLHPSVDAGAAFGTSPHVTVWEFSHGAGGGQYNVREWVREADSLWSKAAQLVHSGVKQSATKA</sequence>
<evidence type="ECO:0000313" key="2">
    <source>
        <dbReference type="Proteomes" id="UP000582981"/>
    </source>
</evidence>
<name>A0A7Y8BNE3_9PSED</name>
<dbReference type="EMBL" id="JACAPU010000035">
    <property type="protein sequence ID" value="NWB50085.1"/>
    <property type="molecule type" value="Genomic_DNA"/>
</dbReference>